<evidence type="ECO:0000313" key="3">
    <source>
        <dbReference type="EMBL" id="HBK52697.1"/>
    </source>
</evidence>
<dbReference type="InterPro" id="IPR006668">
    <property type="entry name" value="Mg_transptr_MgtE_intracell_dom"/>
</dbReference>
<gene>
    <name evidence="3" type="ORF">DDZ44_01995</name>
</gene>
<feature type="coiled-coil region" evidence="1">
    <location>
        <begin position="62"/>
        <end position="131"/>
    </location>
</feature>
<evidence type="ECO:0000313" key="4">
    <source>
        <dbReference type="Proteomes" id="UP000263273"/>
    </source>
</evidence>
<dbReference type="InterPro" id="IPR038076">
    <property type="entry name" value="MgtE_N_sf"/>
</dbReference>
<evidence type="ECO:0000256" key="1">
    <source>
        <dbReference type="SAM" id="Coils"/>
    </source>
</evidence>
<dbReference type="SUPFAM" id="SSF158791">
    <property type="entry name" value="MgtE N-terminal domain-like"/>
    <property type="match status" value="1"/>
</dbReference>
<evidence type="ECO:0000259" key="2">
    <source>
        <dbReference type="Pfam" id="PF03448"/>
    </source>
</evidence>
<accession>A0A354YWT9</accession>
<feature type="domain" description="Magnesium transporter MgtE intracellular" evidence="2">
    <location>
        <begin position="139"/>
        <end position="197"/>
    </location>
</feature>
<dbReference type="STRING" id="378794.GCA_001570625_01331"/>
<dbReference type="Proteomes" id="UP000263273">
    <property type="component" value="Unassembled WGS sequence"/>
</dbReference>
<dbReference type="AlphaFoldDB" id="A0A354YWT9"/>
<name>A0A354YWT9_9FIRM</name>
<comment type="caution">
    <text evidence="3">The sequence shown here is derived from an EMBL/GenBank/DDBJ whole genome shotgun (WGS) entry which is preliminary data.</text>
</comment>
<dbReference type="RefSeq" id="WP_061213819.1">
    <property type="nucleotide sequence ID" value="NZ_DCDX01000012.1"/>
</dbReference>
<keyword evidence="1" id="KW-0175">Coiled coil</keyword>
<reference evidence="3 4" key="1">
    <citation type="journal article" date="2018" name="Nat. Biotechnol.">
        <title>A standardized bacterial taxonomy based on genome phylogeny substantially revises the tree of life.</title>
        <authorList>
            <person name="Parks D.H."/>
            <person name="Chuvochina M."/>
            <person name="Waite D.W."/>
            <person name="Rinke C."/>
            <person name="Skarshewski A."/>
            <person name="Chaumeil P.A."/>
            <person name="Hugenholtz P."/>
        </authorList>
    </citation>
    <scope>NUCLEOTIDE SEQUENCE [LARGE SCALE GENOMIC DNA]</scope>
    <source>
        <strain evidence="3">UBA10948</strain>
    </source>
</reference>
<dbReference type="Gene3D" id="1.25.60.10">
    <property type="entry name" value="MgtE N-terminal domain-like"/>
    <property type="match status" value="1"/>
</dbReference>
<proteinExistence type="predicted"/>
<organism evidence="3 4">
    <name type="scientific">Syntrophomonas wolfei</name>
    <dbReference type="NCBI Taxonomy" id="863"/>
    <lineage>
        <taxon>Bacteria</taxon>
        <taxon>Bacillati</taxon>
        <taxon>Bacillota</taxon>
        <taxon>Clostridia</taxon>
        <taxon>Eubacteriales</taxon>
        <taxon>Syntrophomonadaceae</taxon>
        <taxon>Syntrophomonas</taxon>
    </lineage>
</organism>
<protein>
    <recommendedName>
        <fullName evidence="2">Magnesium transporter MgtE intracellular domain-containing protein</fullName>
    </recommendedName>
</protein>
<dbReference type="EMBL" id="DNZF01000042">
    <property type="protein sequence ID" value="HBK52697.1"/>
    <property type="molecule type" value="Genomic_DNA"/>
</dbReference>
<dbReference type="Pfam" id="PF03448">
    <property type="entry name" value="MgtE_N"/>
    <property type="match status" value="1"/>
</dbReference>
<sequence>MTGILKKIKFLLILLSLLLLLGGGYYLLLYLNLLSAPAFLKNAPLMGDFVSRSAEQVSRLQYEEILKQKDRAMAENQKLSQTLEDKAEEMEKTRKSLADLKKKLKLSEQEDDNLKEEIAQLNSEILDLKSKQESRSSAYKDMATYFSEMKAKTAADILSRLDDEDVIGIFSQMESDTVAELMQNMDAARAARISKKMLVAVP</sequence>